<evidence type="ECO:0008006" key="6">
    <source>
        <dbReference type="Google" id="ProtNLM"/>
    </source>
</evidence>
<sequence length="210" mass="24073">MEIVLEDSGYISAQPPQTTLLIPNEQAQSTFELGVSMLIHRWDTLTTAVDNLWGGPQSSDKRDWISAIVIELFTTSKDLDIIMIHELLFNSMEDEFDVLVQDDSTVIVAQNIIEVYKECCEGKFARVHSMYQRWTEKEEYRQRTGLKKTVQVLEDPNNPDESDDDEEDEDEDDGMDVDMADDSTTYTSNKTEPIVDDDGFTMVTKKKGRR</sequence>
<evidence type="ECO:0000256" key="2">
    <source>
        <dbReference type="ARBA" id="ARBA00022552"/>
    </source>
</evidence>
<reference evidence="5" key="1">
    <citation type="submission" date="2016-04" db="EMBL/GenBank/DDBJ databases">
        <title>Comparative genomics of biotechnologically important yeasts.</title>
        <authorList>
            <consortium name="DOE Joint Genome Institute"/>
            <person name="Riley R."/>
            <person name="Haridas S."/>
            <person name="Wolfe K.H."/>
            <person name="Lopes M.R."/>
            <person name="Hittinger C.T."/>
            <person name="Goker M."/>
            <person name="Salamov A."/>
            <person name="Wisecaver J."/>
            <person name="Long T.M."/>
            <person name="Aerts A.L."/>
            <person name="Barry K."/>
            <person name="Choi C."/>
            <person name="Clum A."/>
            <person name="Coughlan A.Y."/>
            <person name="Deshpande S."/>
            <person name="Douglass A.P."/>
            <person name="Hanson S.J."/>
            <person name="Klenk H.-P."/>
            <person name="Labutti K."/>
            <person name="Lapidus A."/>
            <person name="Lindquist E."/>
            <person name="Lipzen A."/>
            <person name="Meier-Kolthoff J.P."/>
            <person name="Ohm R.A."/>
            <person name="Otillar R.P."/>
            <person name="Pangilinan J."/>
            <person name="Peng Y."/>
            <person name="Rokas A."/>
            <person name="Rosa C.A."/>
            <person name="Scheuner C."/>
            <person name="Sibirny A.A."/>
            <person name="Slot J.C."/>
            <person name="Stielow J.B."/>
            <person name="Sun H."/>
            <person name="Kurtzman C.P."/>
            <person name="Blackwell M."/>
            <person name="Grigoriev I.V."/>
            <person name="Jeffries T.W."/>
        </authorList>
    </citation>
    <scope>NUCLEOTIDE SEQUENCE [LARGE SCALE GENOMIC DNA]</scope>
    <source>
        <strain evidence="5">NRRL YB-2248</strain>
    </source>
</reference>
<dbReference type="InterPro" id="IPR019398">
    <property type="entry name" value="Pre-rRNA_process_TSR2"/>
</dbReference>
<dbReference type="OrthoDB" id="263560at2759"/>
<dbReference type="Pfam" id="PF10273">
    <property type="entry name" value="WGG"/>
    <property type="match status" value="1"/>
</dbReference>
<proteinExistence type="inferred from homology"/>
<keyword evidence="5" id="KW-1185">Reference proteome</keyword>
<feature type="compositionally biased region" description="Acidic residues" evidence="3">
    <location>
        <begin position="157"/>
        <end position="181"/>
    </location>
</feature>
<dbReference type="Proteomes" id="UP000094801">
    <property type="component" value="Unassembled WGS sequence"/>
</dbReference>
<dbReference type="STRING" id="983967.A0A1E4SXW9"/>
<keyword evidence="2" id="KW-0698">rRNA processing</keyword>
<protein>
    <recommendedName>
        <fullName evidence="6">Pre-rRNA-processing protein TSR2</fullName>
    </recommendedName>
</protein>
<dbReference type="AlphaFoldDB" id="A0A1E4SXW9"/>
<organism evidence="4 5">
    <name type="scientific">[Candida] arabinofermentans NRRL YB-2248</name>
    <dbReference type="NCBI Taxonomy" id="983967"/>
    <lineage>
        <taxon>Eukaryota</taxon>
        <taxon>Fungi</taxon>
        <taxon>Dikarya</taxon>
        <taxon>Ascomycota</taxon>
        <taxon>Saccharomycotina</taxon>
        <taxon>Pichiomycetes</taxon>
        <taxon>Pichiales</taxon>
        <taxon>Pichiaceae</taxon>
        <taxon>Ogataea</taxon>
        <taxon>Ogataea/Candida clade</taxon>
    </lineage>
</organism>
<dbReference type="GO" id="GO:0006364">
    <property type="term" value="P:rRNA processing"/>
    <property type="evidence" value="ECO:0007669"/>
    <property type="project" value="UniProtKB-KW"/>
</dbReference>
<evidence type="ECO:0000313" key="4">
    <source>
        <dbReference type="EMBL" id="ODV84326.1"/>
    </source>
</evidence>
<gene>
    <name evidence="4" type="ORF">CANARDRAFT_29207</name>
</gene>
<evidence type="ECO:0000313" key="5">
    <source>
        <dbReference type="Proteomes" id="UP000094801"/>
    </source>
</evidence>
<dbReference type="EMBL" id="KV453857">
    <property type="protein sequence ID" value="ODV84326.1"/>
    <property type="molecule type" value="Genomic_DNA"/>
</dbReference>
<dbReference type="PANTHER" id="PTHR21250">
    <property type="entry name" value="PRE-RRNA-PROCESSING PROTEIN TSR2 HOMOLOG"/>
    <property type="match status" value="1"/>
</dbReference>
<evidence type="ECO:0000256" key="1">
    <source>
        <dbReference type="ARBA" id="ARBA00006524"/>
    </source>
</evidence>
<feature type="region of interest" description="Disordered" evidence="3">
    <location>
        <begin position="145"/>
        <end position="210"/>
    </location>
</feature>
<comment type="similarity">
    <text evidence="1">Belongs to the TSR2 family.</text>
</comment>
<name>A0A1E4SXW9_9ASCO</name>
<accession>A0A1E4SXW9</accession>
<evidence type="ECO:0000256" key="3">
    <source>
        <dbReference type="SAM" id="MobiDB-lite"/>
    </source>
</evidence>